<name>A0A2K9DY58_9MICO</name>
<evidence type="ECO:0008006" key="4">
    <source>
        <dbReference type="Google" id="ProtNLM"/>
    </source>
</evidence>
<protein>
    <recommendedName>
        <fullName evidence="4">PqqD family protein</fullName>
    </recommendedName>
</protein>
<sequence length="141" mass="15012">MISTGSLRELPPYCTPDDFRRLFSDISIVSPTGVAVRVHDHSTVHLACPEGESVRVSVELYEVLRRSAAATVSLPDVIDAVAEKWGRADSIMIEVIDKLRALIVSGAVVLVPTKTVSSKTGSATSSAAHARTAERTPVTVS</sequence>
<feature type="compositionally biased region" description="Low complexity" evidence="1">
    <location>
        <begin position="118"/>
        <end position="130"/>
    </location>
</feature>
<organism evidence="2 3">
    <name type="scientific">Microbacterium hominis</name>
    <dbReference type="NCBI Taxonomy" id="162426"/>
    <lineage>
        <taxon>Bacteria</taxon>
        <taxon>Bacillati</taxon>
        <taxon>Actinomycetota</taxon>
        <taxon>Actinomycetes</taxon>
        <taxon>Micrococcales</taxon>
        <taxon>Microbacteriaceae</taxon>
        <taxon>Microbacterium</taxon>
    </lineage>
</organism>
<dbReference type="AlphaFoldDB" id="A0A2K9DY58"/>
<gene>
    <name evidence="2" type="ORF">CXR34_09060</name>
</gene>
<evidence type="ECO:0000256" key="1">
    <source>
        <dbReference type="SAM" id="MobiDB-lite"/>
    </source>
</evidence>
<evidence type="ECO:0000313" key="3">
    <source>
        <dbReference type="Proteomes" id="UP000233276"/>
    </source>
</evidence>
<accession>A0A2K9DY58</accession>
<dbReference type="KEGG" id="mhos:CXR34_09060"/>
<dbReference type="RefSeq" id="WP_036283460.1">
    <property type="nucleotide sequence ID" value="NZ_CP025299.1"/>
</dbReference>
<dbReference type="EMBL" id="CP025299">
    <property type="protein sequence ID" value="AUG29583.1"/>
    <property type="molecule type" value="Genomic_DNA"/>
</dbReference>
<evidence type="ECO:0000313" key="2">
    <source>
        <dbReference type="EMBL" id="AUG29583.1"/>
    </source>
</evidence>
<reference evidence="2 3" key="1">
    <citation type="submission" date="2017-12" db="EMBL/GenBank/DDBJ databases">
        <title>Isolation and characterization of estrogens degradatiion strain Microbacterium hominis SJTG1.</title>
        <authorList>
            <person name="Xiong W."/>
            <person name="Yin C."/>
            <person name="Zheng D."/>
            <person name="Liang R."/>
        </authorList>
    </citation>
    <scope>NUCLEOTIDE SEQUENCE [LARGE SCALE GENOMIC DNA]</scope>
    <source>
        <strain evidence="2 3">SJTG1</strain>
    </source>
</reference>
<proteinExistence type="predicted"/>
<feature type="region of interest" description="Disordered" evidence="1">
    <location>
        <begin position="118"/>
        <end position="141"/>
    </location>
</feature>
<dbReference type="Proteomes" id="UP000233276">
    <property type="component" value="Chromosome"/>
</dbReference>